<name>A0A9W4KHF5_9EURO</name>
<evidence type="ECO:0000256" key="1">
    <source>
        <dbReference type="ARBA" id="ARBA00012411"/>
    </source>
</evidence>
<dbReference type="InterPro" id="IPR050117">
    <property type="entry name" value="MAPK"/>
</dbReference>
<dbReference type="PANTHER" id="PTHR24055">
    <property type="entry name" value="MITOGEN-ACTIVATED PROTEIN KINASE"/>
    <property type="match status" value="1"/>
</dbReference>
<evidence type="ECO:0000313" key="10">
    <source>
        <dbReference type="EMBL" id="CAG8905835.1"/>
    </source>
</evidence>
<dbReference type="FunFam" id="3.30.200.20:FF:000073">
    <property type="entry name" value="Mitogen-activated protein kinase"/>
    <property type="match status" value="1"/>
</dbReference>
<dbReference type="EC" id="2.7.11.24" evidence="1"/>
<organism evidence="10 11">
    <name type="scientific">Penicillium egyptiacum</name>
    <dbReference type="NCBI Taxonomy" id="1303716"/>
    <lineage>
        <taxon>Eukaryota</taxon>
        <taxon>Fungi</taxon>
        <taxon>Dikarya</taxon>
        <taxon>Ascomycota</taxon>
        <taxon>Pezizomycotina</taxon>
        <taxon>Eurotiomycetes</taxon>
        <taxon>Eurotiomycetidae</taxon>
        <taxon>Eurotiales</taxon>
        <taxon>Aspergillaceae</taxon>
        <taxon>Penicillium</taxon>
    </lineage>
</organism>
<dbReference type="Gene3D" id="3.30.200.20">
    <property type="entry name" value="Phosphorylase Kinase, domain 1"/>
    <property type="match status" value="1"/>
</dbReference>
<dbReference type="InterPro" id="IPR017441">
    <property type="entry name" value="Protein_kinase_ATP_BS"/>
</dbReference>
<dbReference type="PROSITE" id="PS00108">
    <property type="entry name" value="PROTEIN_KINASE_ST"/>
    <property type="match status" value="1"/>
</dbReference>
<evidence type="ECO:0000256" key="3">
    <source>
        <dbReference type="ARBA" id="ARBA00022679"/>
    </source>
</evidence>
<evidence type="ECO:0000256" key="4">
    <source>
        <dbReference type="ARBA" id="ARBA00022741"/>
    </source>
</evidence>
<feature type="binding site" evidence="7">
    <location>
        <position position="84"/>
    </location>
    <ligand>
        <name>ATP</name>
        <dbReference type="ChEBI" id="CHEBI:30616"/>
    </ligand>
</feature>
<dbReference type="AlphaFoldDB" id="A0A9W4KHF5"/>
<dbReference type="FunFam" id="1.10.510.10:FF:000624">
    <property type="entry name" value="Mitogen-activated protein kinase"/>
    <property type="match status" value="1"/>
</dbReference>
<evidence type="ECO:0000256" key="8">
    <source>
        <dbReference type="RuleBase" id="RU000304"/>
    </source>
</evidence>
<evidence type="ECO:0000256" key="6">
    <source>
        <dbReference type="ARBA" id="ARBA00022840"/>
    </source>
</evidence>
<dbReference type="InterPro" id="IPR011009">
    <property type="entry name" value="Kinase-like_dom_sf"/>
</dbReference>
<evidence type="ECO:0000256" key="2">
    <source>
        <dbReference type="ARBA" id="ARBA00022527"/>
    </source>
</evidence>
<comment type="caution">
    <text evidence="10">The sequence shown here is derived from an EMBL/GenBank/DDBJ whole genome shotgun (WGS) entry which is preliminary data.</text>
</comment>
<evidence type="ECO:0000256" key="7">
    <source>
        <dbReference type="PROSITE-ProRule" id="PRU10141"/>
    </source>
</evidence>
<sequence length="299" mass="34136">MDCVRPFFHWIPRIFEADNHPKAESTKETVLEMGQQGPPAGGSRKISFNVSDQYEIQDVIGEGAYGVVCSAIHKPSGQKVAIKKITPFDHSMFCLRTLREMKLLRYFNHENIISILDIQRPRNYEGFNEVYLIQVRRSMPSARCACMGYADFFANRVQELMETDMHRVIRTQDLSDDHCQYFIYQTLRALKAMHSANVLHRDLKPSNLLLNANCDLKVCDFGLARSAASTDDNSGFMTEYVATRWYRAPEIMLTFKEYTKAIDVWSVGCILAEMLSGKPLFPGKDCMFPLLSSSSNNNN</sequence>
<dbReference type="GO" id="GO:0005524">
    <property type="term" value="F:ATP binding"/>
    <property type="evidence" value="ECO:0007669"/>
    <property type="project" value="UniProtKB-UniRule"/>
</dbReference>
<protein>
    <recommendedName>
        <fullName evidence="1">mitogen-activated protein kinase</fullName>
        <ecNumber evidence="1">2.7.11.24</ecNumber>
    </recommendedName>
</protein>
<comment type="similarity">
    <text evidence="8">Belongs to the protein kinase superfamily.</text>
</comment>
<proteinExistence type="inferred from homology"/>
<keyword evidence="2 8" id="KW-0723">Serine/threonine-protein kinase</keyword>
<dbReference type="InterPro" id="IPR008271">
    <property type="entry name" value="Ser/Thr_kinase_AS"/>
</dbReference>
<dbReference type="InterPro" id="IPR000719">
    <property type="entry name" value="Prot_kinase_dom"/>
</dbReference>
<keyword evidence="11" id="KW-1185">Reference proteome</keyword>
<keyword evidence="5" id="KW-0418">Kinase</keyword>
<gene>
    <name evidence="10" type="ORF">PEGY_LOCUS8285</name>
</gene>
<accession>A0A9W4KHF5</accession>
<evidence type="ECO:0000313" key="11">
    <source>
        <dbReference type="Proteomes" id="UP001154252"/>
    </source>
</evidence>
<dbReference type="SUPFAM" id="SSF56112">
    <property type="entry name" value="Protein kinase-like (PK-like)"/>
    <property type="match status" value="1"/>
</dbReference>
<dbReference type="EMBL" id="CAJVRC010000888">
    <property type="protein sequence ID" value="CAG8905835.1"/>
    <property type="molecule type" value="Genomic_DNA"/>
</dbReference>
<feature type="domain" description="Protein kinase" evidence="9">
    <location>
        <begin position="54"/>
        <end position="299"/>
    </location>
</feature>
<dbReference type="PROSITE" id="PS00107">
    <property type="entry name" value="PROTEIN_KINASE_ATP"/>
    <property type="match status" value="1"/>
</dbReference>
<evidence type="ECO:0000259" key="9">
    <source>
        <dbReference type="PROSITE" id="PS50011"/>
    </source>
</evidence>
<dbReference type="Proteomes" id="UP001154252">
    <property type="component" value="Unassembled WGS sequence"/>
</dbReference>
<keyword evidence="4 7" id="KW-0547">Nucleotide-binding</keyword>
<dbReference type="Gene3D" id="1.10.510.10">
    <property type="entry name" value="Transferase(Phosphotransferase) domain 1"/>
    <property type="match status" value="1"/>
</dbReference>
<evidence type="ECO:0000256" key="5">
    <source>
        <dbReference type="ARBA" id="ARBA00022777"/>
    </source>
</evidence>
<keyword evidence="6 7" id="KW-0067">ATP-binding</keyword>
<dbReference type="GO" id="GO:0004707">
    <property type="term" value="F:MAP kinase activity"/>
    <property type="evidence" value="ECO:0007669"/>
    <property type="project" value="UniProtKB-EC"/>
</dbReference>
<reference evidence="10" key="1">
    <citation type="submission" date="2021-07" db="EMBL/GenBank/DDBJ databases">
        <authorList>
            <person name="Branca A.L. A."/>
        </authorList>
    </citation>
    <scope>NUCLEOTIDE SEQUENCE</scope>
</reference>
<dbReference type="PROSITE" id="PS50011">
    <property type="entry name" value="PROTEIN_KINASE_DOM"/>
    <property type="match status" value="1"/>
</dbReference>
<dbReference type="SMART" id="SM00220">
    <property type="entry name" value="S_TKc"/>
    <property type="match status" value="1"/>
</dbReference>
<dbReference type="OrthoDB" id="192887at2759"/>
<dbReference type="Pfam" id="PF00069">
    <property type="entry name" value="Pkinase"/>
    <property type="match status" value="1"/>
</dbReference>
<keyword evidence="3" id="KW-0808">Transferase</keyword>